<organism evidence="5">
    <name type="scientific">Cacopsylla melanoneura</name>
    <dbReference type="NCBI Taxonomy" id="428564"/>
    <lineage>
        <taxon>Eukaryota</taxon>
        <taxon>Metazoa</taxon>
        <taxon>Ecdysozoa</taxon>
        <taxon>Arthropoda</taxon>
        <taxon>Hexapoda</taxon>
        <taxon>Insecta</taxon>
        <taxon>Pterygota</taxon>
        <taxon>Neoptera</taxon>
        <taxon>Paraneoptera</taxon>
        <taxon>Hemiptera</taxon>
        <taxon>Sternorrhyncha</taxon>
        <taxon>Psylloidea</taxon>
        <taxon>Psyllidae</taxon>
        <taxon>Psyllinae</taxon>
        <taxon>Cacopsylla</taxon>
    </lineage>
</organism>
<dbReference type="EMBL" id="HBUF01343452">
    <property type="protein sequence ID" value="CAG6706687.1"/>
    <property type="molecule type" value="Transcribed_RNA"/>
</dbReference>
<dbReference type="EMBL" id="HBUF01659636">
    <property type="protein sequence ID" value="CAG6788401.1"/>
    <property type="molecule type" value="Transcribed_RNA"/>
</dbReference>
<evidence type="ECO:0000313" key="5">
    <source>
        <dbReference type="EMBL" id="CAG6641088.1"/>
    </source>
</evidence>
<dbReference type="Pfam" id="PF21032">
    <property type="entry name" value="PROPPIN"/>
    <property type="match status" value="1"/>
</dbReference>
<dbReference type="EMBL" id="HBUF01115468">
    <property type="protein sequence ID" value="CAG6641090.1"/>
    <property type="molecule type" value="Transcribed_RNA"/>
</dbReference>
<accession>A0A8D8W0A5</accession>
<dbReference type="InterPro" id="IPR001680">
    <property type="entry name" value="WD40_rpt"/>
</dbReference>
<dbReference type="SMART" id="SM00320">
    <property type="entry name" value="WD40"/>
    <property type="match status" value="3"/>
</dbReference>
<dbReference type="InterPro" id="IPR036322">
    <property type="entry name" value="WD40_repeat_dom_sf"/>
</dbReference>
<dbReference type="EMBL" id="HBUF01320933">
    <property type="protein sequence ID" value="CAG6694937.1"/>
    <property type="molecule type" value="Transcribed_RNA"/>
</dbReference>
<keyword evidence="2" id="KW-0677">Repeat</keyword>
<dbReference type="PANTHER" id="PTHR11227">
    <property type="entry name" value="WD-REPEAT PROTEIN INTERACTING WITH PHOSPHOINOSIDES WIPI -RELATED"/>
    <property type="match status" value="1"/>
</dbReference>
<protein>
    <submittedName>
        <fullName evidence="5">WD repeat domain phosphoinositide-interacting protein 4</fullName>
    </submittedName>
</protein>
<dbReference type="EMBL" id="HBUF01343453">
    <property type="protein sequence ID" value="CAG6706691.1"/>
    <property type="molecule type" value="Transcribed_RNA"/>
</dbReference>
<evidence type="ECO:0000256" key="2">
    <source>
        <dbReference type="ARBA" id="ARBA00022737"/>
    </source>
</evidence>
<keyword evidence="1" id="KW-0853">WD repeat</keyword>
<dbReference type="AlphaFoldDB" id="A0A8D8W0A5"/>
<proteinExistence type="inferred from homology"/>
<dbReference type="InterPro" id="IPR015943">
    <property type="entry name" value="WD40/YVTN_repeat-like_dom_sf"/>
</dbReference>
<reference evidence="5" key="1">
    <citation type="submission" date="2021-05" db="EMBL/GenBank/DDBJ databases">
        <authorList>
            <person name="Alioto T."/>
            <person name="Alioto T."/>
            <person name="Gomez Garrido J."/>
        </authorList>
    </citation>
    <scope>NUCLEOTIDE SEQUENCE</scope>
</reference>
<evidence type="ECO:0000256" key="1">
    <source>
        <dbReference type="ARBA" id="ARBA00022574"/>
    </source>
</evidence>
<dbReference type="GO" id="GO:0005737">
    <property type="term" value="C:cytoplasm"/>
    <property type="evidence" value="ECO:0007669"/>
    <property type="project" value="UniProtKB-ARBA"/>
</dbReference>
<keyword evidence="3" id="KW-0072">Autophagy</keyword>
<evidence type="ECO:0000256" key="4">
    <source>
        <dbReference type="ARBA" id="ARBA00025740"/>
    </source>
</evidence>
<sequence length="382" mass="42673">MIRLFNTFHCMVITRTLLTRISIKSVNIQFYSISMKIKSNMSKGHVLSLRFNQEQGCFTCCMDNGLRIYNINPLVEKENYDFGSLSQCEMLHRTNIFAIVAGGSNAKFAKNSVLIYDDVSKKFIVELVFNSTVKAVRLRRDKVIVATVNQMNVFSFPNPVQRLFTQDTRPNHAGLCEVSPSTTAERHLIAFPGHKLGSVQFIDLSNTEMSSSSSPVTINAHQSELACLALNQTGTMIATASSKGTLIRVWDTLKKVQLVELRRGSDPATLYCINFSRDSEFLCCSSDKGTIHIFALKDTKLNRRCTFSAMGFLGNYVESQWALANFTLPPECACICAFASKNTVIAICLDGTFHKYIFNADGNCNRESFDIYLDGCGEDDSF</sequence>
<name>A0A8D8W0A5_9HEMI</name>
<dbReference type="InterPro" id="IPR048720">
    <property type="entry name" value="PROPPIN"/>
</dbReference>
<comment type="similarity">
    <text evidence="4">Belongs to the WD repeat PROPPIN family.</text>
</comment>
<dbReference type="GO" id="GO:0006914">
    <property type="term" value="P:autophagy"/>
    <property type="evidence" value="ECO:0007669"/>
    <property type="project" value="UniProtKB-KW"/>
</dbReference>
<dbReference type="Gene3D" id="2.130.10.10">
    <property type="entry name" value="YVTN repeat-like/Quinoprotein amine dehydrogenase"/>
    <property type="match status" value="1"/>
</dbReference>
<dbReference type="SUPFAM" id="SSF50978">
    <property type="entry name" value="WD40 repeat-like"/>
    <property type="match status" value="1"/>
</dbReference>
<evidence type="ECO:0000256" key="3">
    <source>
        <dbReference type="ARBA" id="ARBA00023006"/>
    </source>
</evidence>
<dbReference type="EMBL" id="HBUF01115467">
    <property type="protein sequence ID" value="CAG6641088.1"/>
    <property type="molecule type" value="Transcribed_RNA"/>
</dbReference>